<organism evidence="6 7">
    <name type="scientific">Chlorogloeopsis fritschii PCC 6912</name>
    <dbReference type="NCBI Taxonomy" id="211165"/>
    <lineage>
        <taxon>Bacteria</taxon>
        <taxon>Bacillati</taxon>
        <taxon>Cyanobacteriota</taxon>
        <taxon>Cyanophyceae</taxon>
        <taxon>Nostocales</taxon>
        <taxon>Chlorogloeopsidaceae</taxon>
        <taxon>Chlorogloeopsis</taxon>
    </lineage>
</organism>
<dbReference type="Pfam" id="PF01739">
    <property type="entry name" value="CheR"/>
    <property type="match status" value="1"/>
</dbReference>
<dbReference type="OrthoDB" id="9799157at2"/>
<keyword evidence="4" id="KW-0802">TPR repeat</keyword>
<evidence type="ECO:0000256" key="2">
    <source>
        <dbReference type="ARBA" id="ARBA00022679"/>
    </source>
</evidence>
<dbReference type="STRING" id="211165.GCA_000317285_02466"/>
<evidence type="ECO:0000313" key="6">
    <source>
        <dbReference type="EMBL" id="RUR80875.1"/>
    </source>
</evidence>
<dbReference type="InterPro" id="IPR050903">
    <property type="entry name" value="Bact_Chemotaxis_MeTrfase"/>
</dbReference>
<dbReference type="GO" id="GO:0032259">
    <property type="term" value="P:methylation"/>
    <property type="evidence" value="ECO:0007669"/>
    <property type="project" value="UniProtKB-KW"/>
</dbReference>
<dbReference type="PROSITE" id="PS50005">
    <property type="entry name" value="TPR"/>
    <property type="match status" value="1"/>
</dbReference>
<dbReference type="PANTHER" id="PTHR24422">
    <property type="entry name" value="CHEMOTAXIS PROTEIN METHYLTRANSFERASE"/>
    <property type="match status" value="1"/>
</dbReference>
<evidence type="ECO:0000259" key="5">
    <source>
        <dbReference type="PROSITE" id="PS50123"/>
    </source>
</evidence>
<dbReference type="InterPro" id="IPR011990">
    <property type="entry name" value="TPR-like_helical_dom_sf"/>
</dbReference>
<evidence type="ECO:0000256" key="4">
    <source>
        <dbReference type="PROSITE-ProRule" id="PRU00339"/>
    </source>
</evidence>
<dbReference type="PANTHER" id="PTHR24422:SF19">
    <property type="entry name" value="CHEMOTAXIS PROTEIN METHYLTRANSFERASE"/>
    <property type="match status" value="1"/>
</dbReference>
<keyword evidence="7" id="KW-1185">Reference proteome</keyword>
<dbReference type="RefSeq" id="WP_016878536.1">
    <property type="nucleotide sequence ID" value="NZ_AJLN01000068.1"/>
</dbReference>
<dbReference type="InterPro" id="IPR022642">
    <property type="entry name" value="CheR_C"/>
</dbReference>
<dbReference type="GO" id="GO:0008757">
    <property type="term" value="F:S-adenosylmethionine-dependent methyltransferase activity"/>
    <property type="evidence" value="ECO:0007669"/>
    <property type="project" value="InterPro"/>
</dbReference>
<feature type="repeat" description="TPR" evidence="4">
    <location>
        <begin position="346"/>
        <end position="379"/>
    </location>
</feature>
<dbReference type="InterPro" id="IPR019734">
    <property type="entry name" value="TPR_rpt"/>
</dbReference>
<evidence type="ECO:0000256" key="3">
    <source>
        <dbReference type="ARBA" id="ARBA00022691"/>
    </source>
</evidence>
<dbReference type="SUPFAM" id="SSF48452">
    <property type="entry name" value="TPR-like"/>
    <property type="match status" value="1"/>
</dbReference>
<proteinExistence type="predicted"/>
<dbReference type="SMART" id="SM00138">
    <property type="entry name" value="MeTrc"/>
    <property type="match status" value="1"/>
</dbReference>
<evidence type="ECO:0000256" key="1">
    <source>
        <dbReference type="ARBA" id="ARBA00022603"/>
    </source>
</evidence>
<dbReference type="InterPro" id="IPR029063">
    <property type="entry name" value="SAM-dependent_MTases_sf"/>
</dbReference>
<keyword evidence="3" id="KW-0949">S-adenosyl-L-methionine</keyword>
<dbReference type="InterPro" id="IPR000780">
    <property type="entry name" value="CheR_MeTrfase"/>
</dbReference>
<dbReference type="Gene3D" id="1.25.40.10">
    <property type="entry name" value="Tetratricopeptide repeat domain"/>
    <property type="match status" value="1"/>
</dbReference>
<dbReference type="SUPFAM" id="SSF53335">
    <property type="entry name" value="S-adenosyl-L-methionine-dependent methyltransferases"/>
    <property type="match status" value="1"/>
</dbReference>
<keyword evidence="2 6" id="KW-0808">Transferase</keyword>
<evidence type="ECO:0000313" key="7">
    <source>
        <dbReference type="Proteomes" id="UP000268857"/>
    </source>
</evidence>
<protein>
    <submittedName>
        <fullName evidence="6">Methyltransferase</fullName>
    </submittedName>
</protein>
<dbReference type="PRINTS" id="PR00996">
    <property type="entry name" value="CHERMTFRASE"/>
</dbReference>
<reference evidence="6 7" key="1">
    <citation type="journal article" date="2019" name="Genome Biol. Evol.">
        <title>Day and night: Metabolic profiles and evolutionary relationships of six axenic non-marine cyanobacteria.</title>
        <authorList>
            <person name="Will S.E."/>
            <person name="Henke P."/>
            <person name="Boedeker C."/>
            <person name="Huang S."/>
            <person name="Brinkmann H."/>
            <person name="Rohde M."/>
            <person name="Jarek M."/>
            <person name="Friedl T."/>
            <person name="Seufert S."/>
            <person name="Schumacher M."/>
            <person name="Overmann J."/>
            <person name="Neumann-Schaal M."/>
            <person name="Petersen J."/>
        </authorList>
    </citation>
    <scope>NUCLEOTIDE SEQUENCE [LARGE SCALE GENOMIC DNA]</scope>
    <source>
        <strain evidence="6 7">PCC 6912</strain>
    </source>
</reference>
<dbReference type="PROSITE" id="PS50123">
    <property type="entry name" value="CHER"/>
    <property type="match status" value="1"/>
</dbReference>
<keyword evidence="1 6" id="KW-0489">Methyltransferase</keyword>
<dbReference type="Proteomes" id="UP000268857">
    <property type="component" value="Unassembled WGS sequence"/>
</dbReference>
<gene>
    <name evidence="6" type="ORF">PCC6912_28970</name>
</gene>
<accession>A0A433NFB0</accession>
<name>A0A433NFB0_CHLFR</name>
<dbReference type="Pfam" id="PF14559">
    <property type="entry name" value="TPR_19"/>
    <property type="match status" value="1"/>
</dbReference>
<dbReference type="AlphaFoldDB" id="A0A433NFB0"/>
<comment type="caution">
    <text evidence="6">The sequence shown here is derived from an EMBL/GenBank/DDBJ whole genome shotgun (WGS) entry which is preliminary data.</text>
</comment>
<feature type="domain" description="CheR-type methyltransferase" evidence="5">
    <location>
        <begin position="6"/>
        <end position="265"/>
    </location>
</feature>
<sequence>MTQSVIESLLTQKIGLDANSIGCNNIQRAIERRMADCAIANITTYLEHLQKSSEEWQALIESIIVPETWFFREQEAFAFLKNYIQSEWFPSQPGRVLRVLSVPCSTGEEAYSIAMSLLEAGLSSTKVQIDAVDISKHCLRVAQRAIYNKNSFRGSNLCFQERYFQTTETGYQLCEQVKSMVNFIHDNLAATSFLAGIQPYDVVFCRNLLIYFDSATKHRTIKVLEKLLTPGGLLSVGHAEAGLLLNTKFIPVRYPGAFAYRKPAVSPFSLQFSSKTVSKNHRASDQEKPIPDKPSSQVTVNIETQNLVKDSQANFLETAKTIADQGKLDEANQLCQNYLSQNPDCAEAYVLLGQVQQAMGQDEHAAQSFRKAIYLQPLHQEALIHLALLRENQGDVDSATLLWRRIQRMQKKV</sequence>
<dbReference type="Gene3D" id="3.40.50.150">
    <property type="entry name" value="Vaccinia Virus protein VP39"/>
    <property type="match status" value="1"/>
</dbReference>
<dbReference type="EMBL" id="RSCJ01000010">
    <property type="protein sequence ID" value="RUR80875.1"/>
    <property type="molecule type" value="Genomic_DNA"/>
</dbReference>